<accession>A0A7S1V6Z1</accession>
<feature type="region of interest" description="Disordered" evidence="1">
    <location>
        <begin position="61"/>
        <end position="99"/>
    </location>
</feature>
<dbReference type="AlphaFoldDB" id="A0A7S1V6Z1"/>
<protein>
    <submittedName>
        <fullName evidence="3">Uncharacterized protein</fullName>
    </submittedName>
</protein>
<evidence type="ECO:0000256" key="1">
    <source>
        <dbReference type="SAM" id="MobiDB-lite"/>
    </source>
</evidence>
<reference evidence="3" key="1">
    <citation type="submission" date="2021-01" db="EMBL/GenBank/DDBJ databases">
        <authorList>
            <person name="Corre E."/>
            <person name="Pelletier E."/>
            <person name="Niang G."/>
            <person name="Scheremetjew M."/>
            <person name="Finn R."/>
            <person name="Kale V."/>
            <person name="Holt S."/>
            <person name="Cochrane G."/>
            <person name="Meng A."/>
            <person name="Brown T."/>
            <person name="Cohen L."/>
        </authorList>
    </citation>
    <scope>NUCLEOTIDE SEQUENCE</scope>
    <source>
        <strain evidence="3">CCMP 410</strain>
    </source>
</reference>
<evidence type="ECO:0000313" key="3">
    <source>
        <dbReference type="EMBL" id="CAD9288327.1"/>
    </source>
</evidence>
<feature type="transmembrane region" description="Helical" evidence="2">
    <location>
        <begin position="147"/>
        <end position="164"/>
    </location>
</feature>
<feature type="compositionally biased region" description="Basic and acidic residues" evidence="1">
    <location>
        <begin position="61"/>
        <end position="92"/>
    </location>
</feature>
<organism evidence="3">
    <name type="scientific">Grammatophora oceanica</name>
    <dbReference type="NCBI Taxonomy" id="210454"/>
    <lineage>
        <taxon>Eukaryota</taxon>
        <taxon>Sar</taxon>
        <taxon>Stramenopiles</taxon>
        <taxon>Ochrophyta</taxon>
        <taxon>Bacillariophyta</taxon>
        <taxon>Fragilariophyceae</taxon>
        <taxon>Fragilariophycidae</taxon>
        <taxon>Rhabdonematales</taxon>
        <taxon>Grammatophoraceae</taxon>
        <taxon>Grammatophora</taxon>
    </lineage>
</organism>
<dbReference type="EMBL" id="HBGK01029994">
    <property type="protein sequence ID" value="CAD9288327.1"/>
    <property type="molecule type" value="Transcribed_RNA"/>
</dbReference>
<gene>
    <name evidence="3" type="ORF">GOCE00092_LOCUS15646</name>
</gene>
<feature type="transmembrane region" description="Helical" evidence="2">
    <location>
        <begin position="26"/>
        <end position="44"/>
    </location>
</feature>
<name>A0A7S1V6Z1_9STRA</name>
<keyword evidence="2" id="KW-1133">Transmembrane helix</keyword>
<proteinExistence type="predicted"/>
<keyword evidence="2" id="KW-0472">Membrane</keyword>
<sequence>MDWLVEAIAIARSSLASIDHGLFTHYQIGLGVGVVIMTTFHFFPGKPWGIAYGRNVFDGEQENKSENSADSVEPRLDPASENHEKEPPHQAGDDPQTWVGDEIPKEILDRVRKRNGLTEEQMAQVIRNARGQALRQTPQPAKAHRQWDAYVYLVCFALLVYFVNRDYNDFASWWFAWWFPKEARTLGLFVPEAIEND</sequence>
<evidence type="ECO:0000256" key="2">
    <source>
        <dbReference type="SAM" id="Phobius"/>
    </source>
</evidence>
<keyword evidence="2" id="KW-0812">Transmembrane</keyword>